<accession>A0A0A8ZJR0</accession>
<name>A0A0A8ZJR0_ARUDO</name>
<proteinExistence type="predicted"/>
<dbReference type="AlphaFoldDB" id="A0A0A8ZJR0"/>
<reference evidence="1" key="2">
    <citation type="journal article" date="2015" name="Data Brief">
        <title>Shoot transcriptome of the giant reed, Arundo donax.</title>
        <authorList>
            <person name="Barrero R.A."/>
            <person name="Guerrero F.D."/>
            <person name="Moolhuijzen P."/>
            <person name="Goolsby J.A."/>
            <person name="Tidwell J."/>
            <person name="Bellgard S.E."/>
            <person name="Bellgard M.I."/>
        </authorList>
    </citation>
    <scope>NUCLEOTIDE SEQUENCE</scope>
    <source>
        <tissue evidence="1">Shoot tissue taken approximately 20 cm above the soil surface</tissue>
    </source>
</reference>
<organism evidence="1">
    <name type="scientific">Arundo donax</name>
    <name type="common">Giant reed</name>
    <name type="synonym">Donax arundinaceus</name>
    <dbReference type="NCBI Taxonomy" id="35708"/>
    <lineage>
        <taxon>Eukaryota</taxon>
        <taxon>Viridiplantae</taxon>
        <taxon>Streptophyta</taxon>
        <taxon>Embryophyta</taxon>
        <taxon>Tracheophyta</taxon>
        <taxon>Spermatophyta</taxon>
        <taxon>Magnoliopsida</taxon>
        <taxon>Liliopsida</taxon>
        <taxon>Poales</taxon>
        <taxon>Poaceae</taxon>
        <taxon>PACMAD clade</taxon>
        <taxon>Arundinoideae</taxon>
        <taxon>Arundineae</taxon>
        <taxon>Arundo</taxon>
    </lineage>
</organism>
<evidence type="ECO:0000313" key="1">
    <source>
        <dbReference type="EMBL" id="JAD35082.1"/>
    </source>
</evidence>
<protein>
    <submittedName>
        <fullName evidence="1">Uncharacterized protein</fullName>
    </submittedName>
</protein>
<reference evidence="1" key="1">
    <citation type="submission" date="2014-09" db="EMBL/GenBank/DDBJ databases">
        <authorList>
            <person name="Magalhaes I.L.F."/>
            <person name="Oliveira U."/>
            <person name="Santos F.R."/>
            <person name="Vidigal T.H.D.A."/>
            <person name="Brescovit A.D."/>
            <person name="Santos A.J."/>
        </authorList>
    </citation>
    <scope>NUCLEOTIDE SEQUENCE</scope>
    <source>
        <tissue evidence="1">Shoot tissue taken approximately 20 cm above the soil surface</tissue>
    </source>
</reference>
<sequence>MFQGYGHMDKRCRRENQLTSLASLKKN</sequence>
<dbReference type="EMBL" id="GBRH01262813">
    <property type="protein sequence ID" value="JAD35082.1"/>
    <property type="molecule type" value="Transcribed_RNA"/>
</dbReference>